<keyword evidence="1 5" id="KW-1003">Cell membrane</keyword>
<evidence type="ECO:0000256" key="1">
    <source>
        <dbReference type="ARBA" id="ARBA00022475"/>
    </source>
</evidence>
<dbReference type="PANTHER" id="PTHR39344">
    <property type="entry name" value="UPF0182 PROTEIN SLL1060"/>
    <property type="match status" value="1"/>
</dbReference>
<feature type="transmembrane region" description="Helical" evidence="5">
    <location>
        <begin position="113"/>
        <end position="135"/>
    </location>
</feature>
<feature type="transmembrane region" description="Helical" evidence="5">
    <location>
        <begin position="167"/>
        <end position="193"/>
    </location>
</feature>
<protein>
    <recommendedName>
        <fullName evidence="5">UPF0182 protein SAMN05660324_3310</fullName>
    </recommendedName>
</protein>
<evidence type="ECO:0000256" key="4">
    <source>
        <dbReference type="ARBA" id="ARBA00023136"/>
    </source>
</evidence>
<evidence type="ECO:0000256" key="3">
    <source>
        <dbReference type="ARBA" id="ARBA00022989"/>
    </source>
</evidence>
<proteinExistence type="inferred from homology"/>
<sequence length="1003" mass="107707">MTMRPPVPVPTLSRRAKLVIGVIAVLLVLFTVIGTLTNVYVDYLWFDETGYTEVFWTELQTRALLFAVAGVATGGLVALSVYLAYRFRPTFRPMSLEQQNLERYRQSLEPRRVVVLSAVAVVLGLFAGFTAQGSWETWLQFRNSTPFGTVDPQFGLDNSFFVFDYPFYRLALGFGFAIVILALIGSLLTHYVFGGLRLQTPGQKLSGAARVQLSVLLGVFVALKAVAYWLDRYGTVYSDRGGVFTGASYTDVNALLPAKTILVFVAVICAIAFFANIVVRNFALPAASLVLLMLSSLVIGVAYPAIVQQFVVRPTPDEREAPYIARAIDATREAYDIADVDYVNYAQDQTGGSTSDADAAQAAAELAGSPTVENIRLLDPNVLAPTFTALQQIRNVYGFPERLDVDRYTVDGVTQDYVVAARELDQTNLSDNQSSWINRHTVYTHGNGFVAAPANQVVTGQNDGGQPNFTGASDLPTTGDIPVDQARIYYGELLNDNGTDVYSVVGAADGEAPREFDRPESGGDDQGQVNSTYDGEGGVSIGSFFRQLTFAIYYRERNFILSGAVNDNSRVLYVRDPLDRVEKAAPFLTVDGDPYPAVVGGRVTWILDGYTTSDAFPYAEQMELGEATTDALTGTGTTALPNETFNYVRNSVKATVDAYDGTVTLYAWDDQDPVLQTYMKAFPGIIKPKSEMSDDLVSHVRYPEDLFKLQRDVLTRYHVSDAGDFYNQNDRWQIPSDPTRNTDQAQPPYYILSQRPGDSGATFQLTSALNAFNRENLSAFISASADPATYGELQVLRLPGNTPYQGPSQVQNAMTSNETVASNLNILRQGSTVQFGNLLTLPIGNAGLLYVEPVYVQSQDNNGFPLLQKVIVNYQGRIGYGDTLAQGLDQVFGAGAGDSAPDGGTSNGDTGGDQTTSPPSTSAPTTTAPPTGGGGGTVVDDSTAQAVAAIQQALQDLADAQRSGDFAAVGNAQAALASAAAAFEAAQSSASASASSAPASPTG</sequence>
<comment type="similarity">
    <text evidence="5">Belongs to the UPF0182 family.</text>
</comment>
<evidence type="ECO:0000313" key="7">
    <source>
        <dbReference type="EMBL" id="SDG70560.1"/>
    </source>
</evidence>
<dbReference type="AlphaFoldDB" id="A0A1G7WH62"/>
<organism evidence="7 8">
    <name type="scientific">Klenkia brasiliensis</name>
    <dbReference type="NCBI Taxonomy" id="333142"/>
    <lineage>
        <taxon>Bacteria</taxon>
        <taxon>Bacillati</taxon>
        <taxon>Actinomycetota</taxon>
        <taxon>Actinomycetes</taxon>
        <taxon>Geodermatophilales</taxon>
        <taxon>Geodermatophilaceae</taxon>
        <taxon>Klenkia</taxon>
    </lineage>
</organism>
<name>A0A1G7WH62_9ACTN</name>
<dbReference type="HAMAP" id="MF_01600">
    <property type="entry name" value="UPF0182"/>
    <property type="match status" value="1"/>
</dbReference>
<feature type="compositionally biased region" description="Basic and acidic residues" evidence="6">
    <location>
        <begin position="512"/>
        <end position="521"/>
    </location>
</feature>
<dbReference type="EMBL" id="FNCF01000005">
    <property type="protein sequence ID" value="SDG70560.1"/>
    <property type="molecule type" value="Genomic_DNA"/>
</dbReference>
<reference evidence="8" key="1">
    <citation type="submission" date="2016-10" db="EMBL/GenBank/DDBJ databases">
        <authorList>
            <person name="Varghese N."/>
            <person name="Submissions S."/>
        </authorList>
    </citation>
    <scope>NUCLEOTIDE SEQUENCE [LARGE SCALE GENOMIC DNA]</scope>
    <source>
        <strain evidence="8">DSM 44526</strain>
    </source>
</reference>
<evidence type="ECO:0000256" key="2">
    <source>
        <dbReference type="ARBA" id="ARBA00022692"/>
    </source>
</evidence>
<keyword evidence="3 5" id="KW-1133">Transmembrane helix</keyword>
<dbReference type="Proteomes" id="UP000198863">
    <property type="component" value="Unassembled WGS sequence"/>
</dbReference>
<feature type="transmembrane region" description="Helical" evidence="5">
    <location>
        <begin position="213"/>
        <end position="230"/>
    </location>
</feature>
<dbReference type="InterPro" id="IPR005372">
    <property type="entry name" value="UPF0182"/>
</dbReference>
<accession>A0A1G7WH62</accession>
<feature type="region of interest" description="Disordered" evidence="6">
    <location>
        <begin position="895"/>
        <end position="940"/>
    </location>
</feature>
<dbReference type="OrthoDB" id="9763654at2"/>
<keyword evidence="4 5" id="KW-0472">Membrane</keyword>
<evidence type="ECO:0000256" key="5">
    <source>
        <dbReference type="HAMAP-Rule" id="MF_01600"/>
    </source>
</evidence>
<dbReference type="NCBIfam" id="NF000825">
    <property type="entry name" value="PRK00068.1"/>
    <property type="match status" value="1"/>
</dbReference>
<feature type="transmembrane region" description="Helical" evidence="5">
    <location>
        <begin position="63"/>
        <end position="85"/>
    </location>
</feature>
<gene>
    <name evidence="7" type="ORF">SAMN05660324_3310</name>
</gene>
<feature type="compositionally biased region" description="Low complexity" evidence="6">
    <location>
        <begin position="912"/>
        <end position="930"/>
    </location>
</feature>
<feature type="transmembrane region" description="Helical" evidence="5">
    <location>
        <begin position="261"/>
        <end position="279"/>
    </location>
</feature>
<feature type="region of interest" description="Disordered" evidence="6">
    <location>
        <begin position="512"/>
        <end position="534"/>
    </location>
</feature>
<evidence type="ECO:0000313" key="8">
    <source>
        <dbReference type="Proteomes" id="UP000198863"/>
    </source>
</evidence>
<dbReference type="GO" id="GO:0005886">
    <property type="term" value="C:plasma membrane"/>
    <property type="evidence" value="ECO:0007669"/>
    <property type="project" value="UniProtKB-SubCell"/>
</dbReference>
<feature type="transmembrane region" description="Helical" evidence="5">
    <location>
        <begin position="286"/>
        <end position="306"/>
    </location>
</feature>
<dbReference type="GO" id="GO:0005576">
    <property type="term" value="C:extracellular region"/>
    <property type="evidence" value="ECO:0007669"/>
    <property type="project" value="TreeGrafter"/>
</dbReference>
<feature type="transmembrane region" description="Helical" evidence="5">
    <location>
        <begin position="20"/>
        <end position="43"/>
    </location>
</feature>
<dbReference type="PANTHER" id="PTHR39344:SF1">
    <property type="entry name" value="UPF0182 PROTEIN SLL1060"/>
    <property type="match status" value="1"/>
</dbReference>
<comment type="subcellular location">
    <subcellularLocation>
        <location evidence="5">Cell membrane</location>
        <topology evidence="5">Multi-pass membrane protein</topology>
    </subcellularLocation>
</comment>
<keyword evidence="2 5" id="KW-0812">Transmembrane</keyword>
<evidence type="ECO:0000256" key="6">
    <source>
        <dbReference type="SAM" id="MobiDB-lite"/>
    </source>
</evidence>
<keyword evidence="8" id="KW-1185">Reference proteome</keyword>
<dbReference type="Pfam" id="PF03699">
    <property type="entry name" value="UPF0182"/>
    <property type="match status" value="1"/>
</dbReference>